<dbReference type="CDD" id="cd03316">
    <property type="entry name" value="MR_like"/>
    <property type="match status" value="1"/>
</dbReference>
<dbReference type="InterPro" id="IPR013342">
    <property type="entry name" value="Mandelate_racemase_C"/>
</dbReference>
<feature type="region of interest" description="Disordered" evidence="2">
    <location>
        <begin position="356"/>
        <end position="383"/>
    </location>
</feature>
<dbReference type="EC" id="4.2.1.6" evidence="4"/>
<keyword evidence="1 4" id="KW-0456">Lyase</keyword>
<evidence type="ECO:0000313" key="4">
    <source>
        <dbReference type="EMBL" id="MBP1923836.1"/>
    </source>
</evidence>
<dbReference type="EMBL" id="JAGGKQ010000032">
    <property type="protein sequence ID" value="MBP1923836.1"/>
    <property type="molecule type" value="Genomic_DNA"/>
</dbReference>
<dbReference type="SMART" id="SM00922">
    <property type="entry name" value="MR_MLE"/>
    <property type="match status" value="1"/>
</dbReference>
<dbReference type="GO" id="GO:0009063">
    <property type="term" value="P:amino acid catabolic process"/>
    <property type="evidence" value="ECO:0007669"/>
    <property type="project" value="InterPro"/>
</dbReference>
<evidence type="ECO:0000259" key="3">
    <source>
        <dbReference type="SMART" id="SM00922"/>
    </source>
</evidence>
<dbReference type="InterPro" id="IPR013341">
    <property type="entry name" value="Mandelate_racemase_N_dom"/>
</dbReference>
<accession>A0A8T4GHU8</accession>
<sequence>MQVTDVETFVVDADWRNWFFVQVKTDEGITGVGEALSGEGLTAALEATAEAHKHYVIGEDPLNRKQINRKLRRYPFAWRAGKLINAVAAAIDIALWDIAGKHYDEPVWKLLGGKVHDEIPVYANGWHIGERTPENYAHHAKKAVDEQGYPALKCDPFAHYEHSLTDAQIDEVAALLEAVRDAVGWDVGIALDCHGRFTRRGAIEVADALEEYDIMFLEEPVELEDREVMADVTQHVNMPVATGERIYNNETMEDLVRKQACDIIQPDVTNYGSLQEVQHAASMAKSRYMTIAPHNPNAGVSTAASVHLCAGLENLEVLEHMSRDVEWADEIIEHDYTVEDGVIEVPDEPGLGVTFHPDAAREYPGEPKDSHSLFDEEGALKRP</sequence>
<evidence type="ECO:0000256" key="1">
    <source>
        <dbReference type="ARBA" id="ARBA00023239"/>
    </source>
</evidence>
<gene>
    <name evidence="4" type="ORF">J2751_002881</name>
</gene>
<dbReference type="GO" id="GO:0008869">
    <property type="term" value="F:galactonate dehydratase activity"/>
    <property type="evidence" value="ECO:0007669"/>
    <property type="project" value="UniProtKB-EC"/>
</dbReference>
<dbReference type="InterPro" id="IPR029065">
    <property type="entry name" value="Enolase_C-like"/>
</dbReference>
<organism evidence="4 5">
    <name type="scientific">Halorubrum alkaliphilum</name>
    <dbReference type="NCBI Taxonomy" id="261290"/>
    <lineage>
        <taxon>Archaea</taxon>
        <taxon>Methanobacteriati</taxon>
        <taxon>Methanobacteriota</taxon>
        <taxon>Stenosarchaea group</taxon>
        <taxon>Halobacteria</taxon>
        <taxon>Halobacteriales</taxon>
        <taxon>Haloferacaceae</taxon>
        <taxon>Halorubrum</taxon>
    </lineage>
</organism>
<dbReference type="InterPro" id="IPR036849">
    <property type="entry name" value="Enolase-like_C_sf"/>
</dbReference>
<dbReference type="InterPro" id="IPR018110">
    <property type="entry name" value="Mandel_Rmase/mucon_lact_enz_CS"/>
</dbReference>
<dbReference type="SFLD" id="SFLDS00001">
    <property type="entry name" value="Enolase"/>
    <property type="match status" value="1"/>
</dbReference>
<dbReference type="Pfam" id="PF02746">
    <property type="entry name" value="MR_MLE_N"/>
    <property type="match status" value="1"/>
</dbReference>
<dbReference type="InterPro" id="IPR029017">
    <property type="entry name" value="Enolase-like_N"/>
</dbReference>
<dbReference type="SFLD" id="SFLDG00179">
    <property type="entry name" value="mandelate_racemase"/>
    <property type="match status" value="1"/>
</dbReference>
<reference evidence="4" key="1">
    <citation type="submission" date="2021-03" db="EMBL/GenBank/DDBJ databases">
        <title>Genomic Encyclopedia of Type Strains, Phase IV (KMG-IV): sequencing the most valuable type-strain genomes for metagenomic binning, comparative biology and taxonomic classification.</title>
        <authorList>
            <person name="Goeker M."/>
        </authorList>
    </citation>
    <scope>NUCLEOTIDE SEQUENCE</scope>
    <source>
        <strain evidence="4">DSM 23564</strain>
    </source>
</reference>
<evidence type="ECO:0000256" key="2">
    <source>
        <dbReference type="SAM" id="MobiDB-lite"/>
    </source>
</evidence>
<dbReference type="Gene3D" id="3.30.390.10">
    <property type="entry name" value="Enolase-like, N-terminal domain"/>
    <property type="match status" value="1"/>
</dbReference>
<feature type="compositionally biased region" description="Basic and acidic residues" evidence="2">
    <location>
        <begin position="358"/>
        <end position="383"/>
    </location>
</feature>
<dbReference type="SUPFAM" id="SSF54826">
    <property type="entry name" value="Enolase N-terminal domain-like"/>
    <property type="match status" value="1"/>
</dbReference>
<dbReference type="SUPFAM" id="SSF51604">
    <property type="entry name" value="Enolase C-terminal domain-like"/>
    <property type="match status" value="1"/>
</dbReference>
<dbReference type="Pfam" id="PF13378">
    <property type="entry name" value="MR_MLE_C"/>
    <property type="match status" value="1"/>
</dbReference>
<keyword evidence="5" id="KW-1185">Reference proteome</keyword>
<dbReference type="RefSeq" id="WP_209486914.1">
    <property type="nucleotide sequence ID" value="NZ_JAGGKQ010000032.1"/>
</dbReference>
<feature type="domain" description="Mandelate racemase/muconate lactonizing enzyme C-terminal" evidence="3">
    <location>
        <begin position="133"/>
        <end position="239"/>
    </location>
</feature>
<comment type="caution">
    <text evidence="4">The sequence shown here is derived from an EMBL/GenBank/DDBJ whole genome shotgun (WGS) entry which is preliminary data.</text>
</comment>
<dbReference type="Gene3D" id="3.20.20.120">
    <property type="entry name" value="Enolase-like C-terminal domain"/>
    <property type="match status" value="1"/>
</dbReference>
<dbReference type="InterPro" id="IPR034593">
    <property type="entry name" value="DgoD-like"/>
</dbReference>
<evidence type="ECO:0000313" key="5">
    <source>
        <dbReference type="Proteomes" id="UP000823588"/>
    </source>
</evidence>
<dbReference type="OrthoDB" id="42605at2157"/>
<dbReference type="AlphaFoldDB" id="A0A8T4GHU8"/>
<proteinExistence type="predicted"/>
<dbReference type="PANTHER" id="PTHR48080">
    <property type="entry name" value="D-GALACTONATE DEHYDRATASE-RELATED"/>
    <property type="match status" value="1"/>
</dbReference>
<dbReference type="PROSITE" id="PS00909">
    <property type="entry name" value="MR_MLE_2"/>
    <property type="match status" value="1"/>
</dbReference>
<protein>
    <submittedName>
        <fullName evidence="4">Galactonate dehydratase</fullName>
        <ecNumber evidence="4">4.2.1.6</ecNumber>
    </submittedName>
</protein>
<name>A0A8T4GHU8_9EURY</name>
<dbReference type="Proteomes" id="UP000823588">
    <property type="component" value="Unassembled WGS sequence"/>
</dbReference>
<dbReference type="PANTHER" id="PTHR48080:SF2">
    <property type="entry name" value="D-GALACTONATE DEHYDRATASE"/>
    <property type="match status" value="1"/>
</dbReference>